<sequence length="176" mass="19505">MKYVYMFIGTLVLSSPSAVNGSTAEFFSRLNFVGLKLALADGVSNGVAPAMFVSCMNNVQDDFLVETYSSILTENYSHQQVTSTDEFLSTKLGVKYANTLVKLSYKSLGKKAPENLLVLTSDEVETLEEIWSKDVDAILGPDSKIYSPALRLLVGNQIDSILHHCYREERPNKPLQ</sequence>
<dbReference type="RefSeq" id="WP_067409692.1">
    <property type="nucleotide sequence ID" value="NZ_LNTY01000003.1"/>
</dbReference>
<dbReference type="Proteomes" id="UP000070529">
    <property type="component" value="Unassembled WGS sequence"/>
</dbReference>
<keyword evidence="2" id="KW-1185">Reference proteome</keyword>
<protein>
    <submittedName>
        <fullName evidence="1">Uncharacterized protein</fullName>
    </submittedName>
</protein>
<evidence type="ECO:0000313" key="1">
    <source>
        <dbReference type="EMBL" id="KXF83578.1"/>
    </source>
</evidence>
<name>A0A135IDT6_9GAMM</name>
<gene>
    <name evidence="1" type="ORF">ATN88_24430</name>
</gene>
<evidence type="ECO:0000313" key="2">
    <source>
        <dbReference type="Proteomes" id="UP000070529"/>
    </source>
</evidence>
<accession>A0A135IDT6</accession>
<organism evidence="1 2">
    <name type="scientific">Enterovibrio coralii</name>
    <dbReference type="NCBI Taxonomy" id="294935"/>
    <lineage>
        <taxon>Bacteria</taxon>
        <taxon>Pseudomonadati</taxon>
        <taxon>Pseudomonadota</taxon>
        <taxon>Gammaproteobacteria</taxon>
        <taxon>Vibrionales</taxon>
        <taxon>Vibrionaceae</taxon>
        <taxon>Enterovibrio</taxon>
    </lineage>
</organism>
<dbReference type="AlphaFoldDB" id="A0A135IDT6"/>
<proteinExistence type="predicted"/>
<comment type="caution">
    <text evidence="1">The sequence shown here is derived from an EMBL/GenBank/DDBJ whole genome shotgun (WGS) entry which is preliminary data.</text>
</comment>
<reference evidence="1 2" key="1">
    <citation type="submission" date="2015-11" db="EMBL/GenBank/DDBJ databases">
        <title>Genomic Taxonomy of the Vibrionaceae.</title>
        <authorList>
            <person name="Gomez-Gil B."/>
            <person name="Enciso-Ibarra J."/>
        </authorList>
    </citation>
    <scope>NUCLEOTIDE SEQUENCE [LARGE SCALE GENOMIC DNA]</scope>
    <source>
        <strain evidence="1 2">CAIM 912</strain>
    </source>
</reference>
<dbReference type="EMBL" id="LNTY01000003">
    <property type="protein sequence ID" value="KXF83578.1"/>
    <property type="molecule type" value="Genomic_DNA"/>
</dbReference>